<dbReference type="EMBL" id="PJOS01000018">
    <property type="protein sequence ID" value="PKT72698.1"/>
    <property type="molecule type" value="Genomic_DNA"/>
</dbReference>
<name>A0A2I0SRZ4_9ACTN</name>
<dbReference type="AlphaFoldDB" id="A0A2I0SRZ4"/>
<gene>
    <name evidence="1" type="ORF">CW362_12190</name>
</gene>
<dbReference type="Proteomes" id="UP000236178">
    <property type="component" value="Unassembled WGS sequence"/>
</dbReference>
<protein>
    <submittedName>
        <fullName evidence="1">Uncharacterized protein</fullName>
    </submittedName>
</protein>
<keyword evidence="2" id="KW-1185">Reference proteome</keyword>
<evidence type="ECO:0000313" key="1">
    <source>
        <dbReference type="EMBL" id="PKT72698.1"/>
    </source>
</evidence>
<comment type="caution">
    <text evidence="1">The sequence shown here is derived from an EMBL/GenBank/DDBJ whole genome shotgun (WGS) entry which is preliminary data.</text>
</comment>
<dbReference type="RefSeq" id="WP_103549431.1">
    <property type="nucleotide sequence ID" value="NZ_JBHJSK010000005.1"/>
</dbReference>
<sequence>MTTAPHFTVADSAEDPDADIWFAEPAGFTAVPLDALLPPPGSPAADDLRTVLEPLLRAAPDELARQRFIARLAQGQQLLGALREEGTVHCSIGLHRDDVGEGAVCDGRPLLSFFTVSWRATAVAPRAVTAARAVSGLDTQARIEYVELPCGPVAFSETVLVPRGTGGLPRTPLIQLRAHLPHPDCKQLAVFALSTAAVDRRDQYREILRQIATLTTFDNPLRQASPEEP</sequence>
<proteinExistence type="predicted"/>
<reference evidence="1 2" key="1">
    <citation type="submission" date="2017-12" db="EMBL/GenBank/DDBJ databases">
        <title>Streptomyces populusis sp. nov., a novel endophytic actinobacterium isolated from stems of Populus adenopoda Maxim.</title>
        <authorList>
            <person name="Wang Z."/>
        </authorList>
    </citation>
    <scope>NUCLEOTIDE SEQUENCE [LARGE SCALE GENOMIC DNA]</scope>
    <source>
        <strain evidence="1 2">A249</strain>
    </source>
</reference>
<evidence type="ECO:0000313" key="2">
    <source>
        <dbReference type="Proteomes" id="UP000236178"/>
    </source>
</evidence>
<organism evidence="1 2">
    <name type="scientific">Streptomyces populi</name>
    <dbReference type="NCBI Taxonomy" id="2058924"/>
    <lineage>
        <taxon>Bacteria</taxon>
        <taxon>Bacillati</taxon>
        <taxon>Actinomycetota</taxon>
        <taxon>Actinomycetes</taxon>
        <taxon>Kitasatosporales</taxon>
        <taxon>Streptomycetaceae</taxon>
        <taxon>Streptomyces</taxon>
    </lineage>
</organism>
<dbReference type="OrthoDB" id="4112854at2"/>
<accession>A0A2I0SRZ4</accession>